<evidence type="ECO:0000259" key="5">
    <source>
        <dbReference type="PROSITE" id="PS50893"/>
    </source>
</evidence>
<evidence type="ECO:0000256" key="2">
    <source>
        <dbReference type="ARBA" id="ARBA00022448"/>
    </source>
</evidence>
<dbReference type="InterPro" id="IPR025662">
    <property type="entry name" value="Sigma_54_int_dom_ATP-bd_1"/>
</dbReference>
<dbReference type="SUPFAM" id="SSF52540">
    <property type="entry name" value="P-loop containing nucleoside triphosphate hydrolases"/>
    <property type="match status" value="2"/>
</dbReference>
<dbReference type="Proteomes" id="UP000053239">
    <property type="component" value="Unassembled WGS sequence"/>
</dbReference>
<comment type="similarity">
    <text evidence="1">Belongs to the ABC transporter superfamily.</text>
</comment>
<protein>
    <recommendedName>
        <fullName evidence="5">ABC transporter domain-containing protein</fullName>
    </recommendedName>
</protein>
<organism evidence="6 7">
    <name type="scientific">Plasmodium vivax North Korean</name>
    <dbReference type="NCBI Taxonomy" id="1035514"/>
    <lineage>
        <taxon>Eukaryota</taxon>
        <taxon>Sar</taxon>
        <taxon>Alveolata</taxon>
        <taxon>Apicomplexa</taxon>
        <taxon>Aconoidasida</taxon>
        <taxon>Haemosporida</taxon>
        <taxon>Plasmodiidae</taxon>
        <taxon>Plasmodium</taxon>
        <taxon>Plasmodium (Plasmodium)</taxon>
    </lineage>
</organism>
<evidence type="ECO:0000256" key="1">
    <source>
        <dbReference type="ARBA" id="ARBA00005417"/>
    </source>
</evidence>
<dbReference type="PROSITE" id="PS50893">
    <property type="entry name" value="ABC_TRANSPORTER_2"/>
    <property type="match status" value="2"/>
</dbReference>
<dbReference type="InterPro" id="IPR017911">
    <property type="entry name" value="MacB-like_ATP-bd"/>
</dbReference>
<evidence type="ECO:0000256" key="3">
    <source>
        <dbReference type="ARBA" id="ARBA00022741"/>
    </source>
</evidence>
<reference evidence="6 7" key="1">
    <citation type="submission" date="2011-09" db="EMBL/GenBank/DDBJ databases">
        <title>The Genome Sequence of Plasmodium vivax North Korean.</title>
        <authorList>
            <consortium name="The Broad Institute Genome Sequencing Platform"/>
            <consortium name="The Broad Institute Genome Sequencing Center for Infectious Disease"/>
            <person name="Neafsey D."/>
            <person name="Carlton J."/>
            <person name="Barnwell J."/>
            <person name="Collins W."/>
            <person name="Escalante A."/>
            <person name="Mullikin J."/>
            <person name="Saul A."/>
            <person name="Guigo R."/>
            <person name="Camara F."/>
            <person name="Young S.K."/>
            <person name="Zeng Q."/>
            <person name="Gargeya S."/>
            <person name="Fitzgerald M."/>
            <person name="Haas B."/>
            <person name="Abouelleil A."/>
            <person name="Alvarado L."/>
            <person name="Arachchi H.M."/>
            <person name="Berlin A."/>
            <person name="Brown A."/>
            <person name="Chapman S.B."/>
            <person name="Chen Z."/>
            <person name="Dunbar C."/>
            <person name="Freedman E."/>
            <person name="Gearin G."/>
            <person name="Gellesch M."/>
            <person name="Goldberg J."/>
            <person name="Griggs A."/>
            <person name="Gujja S."/>
            <person name="Heiman D."/>
            <person name="Howarth C."/>
            <person name="Larson L."/>
            <person name="Lui A."/>
            <person name="MacDonald P.J.P."/>
            <person name="Montmayeur A."/>
            <person name="Murphy C."/>
            <person name="Neiman D."/>
            <person name="Pearson M."/>
            <person name="Priest M."/>
            <person name="Roberts A."/>
            <person name="Saif S."/>
            <person name="Shea T."/>
            <person name="Shenoy N."/>
            <person name="Sisk P."/>
            <person name="Stolte C."/>
            <person name="Sykes S."/>
            <person name="Wortman J."/>
            <person name="Nusbaum C."/>
            <person name="Birren B."/>
        </authorList>
    </citation>
    <scope>NUCLEOTIDE SEQUENCE [LARGE SCALE GENOMIC DNA]</scope>
    <source>
        <strain evidence="6 7">North Korean</strain>
    </source>
</reference>
<keyword evidence="3" id="KW-0547">Nucleotide-binding</keyword>
<evidence type="ECO:0000313" key="6">
    <source>
        <dbReference type="EMBL" id="KMZ96218.1"/>
    </source>
</evidence>
<dbReference type="AlphaFoldDB" id="A0A0J9W6L7"/>
<gene>
    <name evidence="6" type="ORF">PVNG_02356</name>
</gene>
<proteinExistence type="inferred from homology"/>
<evidence type="ECO:0000256" key="4">
    <source>
        <dbReference type="ARBA" id="ARBA00022840"/>
    </source>
</evidence>
<dbReference type="GO" id="GO:0016887">
    <property type="term" value="F:ATP hydrolysis activity"/>
    <property type="evidence" value="ECO:0007669"/>
    <property type="project" value="InterPro"/>
</dbReference>
<dbReference type="InterPro" id="IPR027417">
    <property type="entry name" value="P-loop_NTPase"/>
</dbReference>
<dbReference type="InterPro" id="IPR003593">
    <property type="entry name" value="AAA+_ATPase"/>
</dbReference>
<feature type="domain" description="ABC transporter" evidence="5">
    <location>
        <begin position="320"/>
        <end position="527"/>
    </location>
</feature>
<dbReference type="InterPro" id="IPR003439">
    <property type="entry name" value="ABC_transporter-like_ATP-bd"/>
</dbReference>
<dbReference type="EMBL" id="KQ235637">
    <property type="protein sequence ID" value="KMZ96218.1"/>
    <property type="molecule type" value="Genomic_DNA"/>
</dbReference>
<sequence>MIFNFSTKKIKARSSGENFSTYKSWLKKEKKNLKELKKAHTKDMLGQIASLNKEHKGTKLLENSKGYVVECRNVEKWYANKKTGEYTRVLKNVNLKIRHGELVVILGESGSGKTTLLNILAGMERASNGVTVVFSHSLTTMDQNLLVNFRAKYLSIIFQNYALIPELTVKENILVGQRIQSDVRKRLDVDKIAELLQITGQLTKIPKALSGGQQQRVSIARALAKNPKLIFADEPTGAVDADTCRDILNIFVDINRRFGTTIFLITHNRLIAKIAHKVVTQISFKNTKIIRQKLQQKRTKPHRFIKRKLEEIEKDSLPFIFLKNVNKYFGSFHALKDINLTIDKGEFVSILGPSGSGKTTLINLLSGIDIPTNGQLIIDKHNTSIFSDKELTAFRRKRIFRDIFWADDTTDVSYLLDIFNLLAHENKYPSQLSGGQQQRVSIARSLVKRPSILFADEATGALDHATAKIILQFFRLINIYAKTTIIMITHNPAIATITDRVIRIEEGRIVEDYKNLSPLSVDNLTNL</sequence>
<dbReference type="Pfam" id="PF00005">
    <property type="entry name" value="ABC_tran"/>
    <property type="match status" value="2"/>
</dbReference>
<accession>A0A0J9W6L7</accession>
<dbReference type="GO" id="GO:0005524">
    <property type="term" value="F:ATP binding"/>
    <property type="evidence" value="ECO:0007669"/>
    <property type="project" value="UniProtKB-KW"/>
</dbReference>
<dbReference type="CDD" id="cd03255">
    <property type="entry name" value="ABC_MJ0796_LolCDE_FtsE"/>
    <property type="match status" value="2"/>
</dbReference>
<dbReference type="SMART" id="SM00382">
    <property type="entry name" value="AAA"/>
    <property type="match status" value="2"/>
</dbReference>
<dbReference type="PANTHER" id="PTHR42798:SF2">
    <property type="entry name" value="ABC TRANSPORTER ATP-BINDING PROTEIN MG467-RELATED"/>
    <property type="match status" value="1"/>
</dbReference>
<name>A0A0J9W6L7_PLAVI</name>
<dbReference type="PROSITE" id="PS00211">
    <property type="entry name" value="ABC_TRANSPORTER_1"/>
    <property type="match status" value="2"/>
</dbReference>
<feature type="domain" description="ABC transporter" evidence="5">
    <location>
        <begin position="69"/>
        <end position="312"/>
    </location>
</feature>
<evidence type="ECO:0000313" key="7">
    <source>
        <dbReference type="Proteomes" id="UP000053239"/>
    </source>
</evidence>
<dbReference type="PROSITE" id="PS00675">
    <property type="entry name" value="SIGMA54_INTERACT_1"/>
    <property type="match status" value="1"/>
</dbReference>
<dbReference type="InterPro" id="IPR017871">
    <property type="entry name" value="ABC_transporter-like_CS"/>
</dbReference>
<keyword evidence="2" id="KW-0813">Transport</keyword>
<dbReference type="Gene3D" id="3.40.50.300">
    <property type="entry name" value="P-loop containing nucleotide triphosphate hydrolases"/>
    <property type="match status" value="2"/>
</dbReference>
<keyword evidence="4" id="KW-0067">ATP-binding</keyword>
<dbReference type="PANTHER" id="PTHR42798">
    <property type="entry name" value="LIPOPROTEIN-RELEASING SYSTEM ATP-BINDING PROTEIN LOLD"/>
    <property type="match status" value="1"/>
</dbReference>